<feature type="transmembrane region" description="Helical" evidence="1">
    <location>
        <begin position="316"/>
        <end position="339"/>
    </location>
</feature>
<dbReference type="InParanoid" id="D2VWV7"/>
<evidence type="ECO:0000313" key="3">
    <source>
        <dbReference type="EMBL" id="EFC38694.1"/>
    </source>
</evidence>
<keyword evidence="1" id="KW-0812">Transmembrane</keyword>
<feature type="signal peptide" evidence="2">
    <location>
        <begin position="1"/>
        <end position="21"/>
    </location>
</feature>
<reference evidence="3 4" key="1">
    <citation type="journal article" date="2010" name="Cell">
        <title>The genome of Naegleria gruberi illuminates early eukaryotic versatility.</title>
        <authorList>
            <person name="Fritz-Laylin L.K."/>
            <person name="Prochnik S.E."/>
            <person name="Ginger M.L."/>
            <person name="Dacks J.B."/>
            <person name="Carpenter M.L."/>
            <person name="Field M.C."/>
            <person name="Kuo A."/>
            <person name="Paredez A."/>
            <person name="Chapman J."/>
            <person name="Pham J."/>
            <person name="Shu S."/>
            <person name="Neupane R."/>
            <person name="Cipriano M."/>
            <person name="Mancuso J."/>
            <person name="Tu H."/>
            <person name="Salamov A."/>
            <person name="Lindquist E."/>
            <person name="Shapiro H."/>
            <person name="Lucas S."/>
            <person name="Grigoriev I.V."/>
            <person name="Cande W.Z."/>
            <person name="Fulton C."/>
            <person name="Rokhsar D.S."/>
            <person name="Dawson S.C."/>
        </authorList>
    </citation>
    <scope>NUCLEOTIDE SEQUENCE [LARGE SCALE GENOMIC DNA]</scope>
    <source>
        <strain evidence="3 4">NEG-M</strain>
    </source>
</reference>
<proteinExistence type="predicted"/>
<keyword evidence="1" id="KW-0472">Membrane</keyword>
<feature type="transmembrane region" description="Helical" evidence="1">
    <location>
        <begin position="424"/>
        <end position="450"/>
    </location>
</feature>
<dbReference type="AlphaFoldDB" id="D2VWV7"/>
<feature type="transmembrane region" description="Helical" evidence="1">
    <location>
        <begin position="351"/>
        <end position="370"/>
    </location>
</feature>
<sequence length="499" mass="58786">MSPHHLLILLLLIFLLVGIQIQHTNQQEIKFIRKSSLIHQEISSDQWQLSIDDDQAYLMEETDWTLSDHYFTHCWNTTRLMRDDLYYDRMFTMGEEIPSSFGCTSIRLPTVYEYYPYNRKSIYNSELRNIGLEDEALCSRVADWERNLNVSCQTLLCEMDGKSEGYSDLNAMIRQRTDSKTRIEDWVNYCQYCKVDNLRKYREEKKCNPKDETANFLIRKFPNSAFFCGFHQFGIPFIINTSRIVDLSVPLEHTDFSFICYCRESQAFHFKCPDVTTEFELKTEYFAFLLTIFNSVSIISTLVLPKGFSMIKDRKINWNMLTAIFMLSAQCVFAGFYLYKIISEEQYSKGIVFFECGFGLANFALISWLIEFHKFIHYVRTKVIYKKSLIILRLVIFTSLSLIILLPTLLIANLVQFKKRKITFIFLQFYFGSFEIVTLISLIVGSIIIYRAMKQISDIDIWKTKVSFNTRITCYINTIPTVLKVYITRWSTFIADNNL</sequence>
<keyword evidence="2" id="KW-0732">Signal</keyword>
<evidence type="ECO:0000256" key="2">
    <source>
        <dbReference type="SAM" id="SignalP"/>
    </source>
</evidence>
<dbReference type="GeneID" id="8858626"/>
<name>D2VWV7_NAEGR</name>
<keyword evidence="1" id="KW-1133">Transmembrane helix</keyword>
<organism evidence="4">
    <name type="scientific">Naegleria gruberi</name>
    <name type="common">Amoeba</name>
    <dbReference type="NCBI Taxonomy" id="5762"/>
    <lineage>
        <taxon>Eukaryota</taxon>
        <taxon>Discoba</taxon>
        <taxon>Heterolobosea</taxon>
        <taxon>Tetramitia</taxon>
        <taxon>Eutetramitia</taxon>
        <taxon>Vahlkampfiidae</taxon>
        <taxon>Naegleria</taxon>
    </lineage>
</organism>
<gene>
    <name evidence="3" type="ORF">NAEGRDRAFT_73520</name>
</gene>
<evidence type="ECO:0000313" key="4">
    <source>
        <dbReference type="Proteomes" id="UP000006671"/>
    </source>
</evidence>
<dbReference type="Proteomes" id="UP000006671">
    <property type="component" value="Unassembled WGS sequence"/>
</dbReference>
<feature type="chain" id="PRO_5003038865" evidence="2">
    <location>
        <begin position="22"/>
        <end position="499"/>
    </location>
</feature>
<evidence type="ECO:0000256" key="1">
    <source>
        <dbReference type="SAM" id="Phobius"/>
    </source>
</evidence>
<accession>D2VWV7</accession>
<dbReference type="KEGG" id="ngr:NAEGRDRAFT_73520"/>
<feature type="transmembrane region" description="Helical" evidence="1">
    <location>
        <begin position="285"/>
        <end position="304"/>
    </location>
</feature>
<dbReference type="RefSeq" id="XP_002671438.1">
    <property type="nucleotide sequence ID" value="XM_002671392.1"/>
</dbReference>
<keyword evidence="4" id="KW-1185">Reference proteome</keyword>
<dbReference type="EMBL" id="GG738905">
    <property type="protein sequence ID" value="EFC38694.1"/>
    <property type="molecule type" value="Genomic_DNA"/>
</dbReference>
<protein>
    <submittedName>
        <fullName evidence="3">Predicted protein</fullName>
    </submittedName>
</protein>
<dbReference type="VEuPathDB" id="AmoebaDB:NAEGRDRAFT_73520"/>
<dbReference type="OMA" id="STNAMEM"/>
<feature type="transmembrane region" description="Helical" evidence="1">
    <location>
        <begin position="390"/>
        <end position="412"/>
    </location>
</feature>